<dbReference type="HOGENOM" id="CLU_717394_0_0_3"/>
<organism evidence="3 4">
    <name type="scientific">Prochlorococcus marinus (strain AS9601)</name>
    <dbReference type="NCBI Taxonomy" id="146891"/>
    <lineage>
        <taxon>Bacteria</taxon>
        <taxon>Bacillati</taxon>
        <taxon>Cyanobacteriota</taxon>
        <taxon>Cyanophyceae</taxon>
        <taxon>Synechococcales</taxon>
        <taxon>Prochlorococcaceae</taxon>
        <taxon>Prochlorococcus</taxon>
    </lineage>
</organism>
<gene>
    <name evidence="3" type="ordered locus">A9601_13501</name>
</gene>
<protein>
    <recommendedName>
        <fullName evidence="2">Glucosamine inositolphosphorylceramide transferase 1 N-terminal domain-containing protein</fullName>
    </recommendedName>
</protein>
<feature type="domain" description="Glucosamine inositolphosphorylceramide transferase 1 N-terminal" evidence="2">
    <location>
        <begin position="162"/>
        <end position="361"/>
    </location>
</feature>
<keyword evidence="1" id="KW-1133">Transmembrane helix</keyword>
<sequence length="385" mass="44888">MLKLIIGIIKTRKTIYIAALIFIAIASLPLVIKPITKIERVLRRAAKSFIYPESTSNILIGDNWKIYLAEVEDLFSKRPRILSIRSLNINPRDAHPESELRLYDPFILRVKKPQQSERSYVVYEPCYFKAKSTKKRPDYQCNIQYFPLEQAMNVNENIKSDIIFDPDYKVSFPYPYSFGNRIGFVFESATQDTIKFAEVEPTKDGRIQVKKLQNLVGNSLGHYDPAITNYEGVDYLMSNNSKSLRVCKLGKSIDKFISSNEGKWDESNCKFYDLGNQTGERNAGLIYKEEDSNRFFRFTMNNYRKYGESVDLYEITGFDPKYKQKLVKKDLLKDEFRRIGMKIDLYHHIAPVMRTGKSKYLILLDASKPIFTSLHRKARTKIEFE</sequence>
<dbReference type="Pfam" id="PF24793">
    <property type="entry name" value="GINT1_N"/>
    <property type="match status" value="1"/>
</dbReference>
<keyword evidence="1" id="KW-0472">Membrane</keyword>
<dbReference type="RefSeq" id="WP_011818772.1">
    <property type="nucleotide sequence ID" value="NC_008816.1"/>
</dbReference>
<feature type="transmembrane region" description="Helical" evidence="1">
    <location>
        <begin position="14"/>
        <end position="32"/>
    </location>
</feature>
<dbReference type="InterPro" id="IPR056442">
    <property type="entry name" value="GINT1_N"/>
</dbReference>
<reference evidence="3 4" key="1">
    <citation type="journal article" date="2007" name="PLoS Genet.">
        <title>Patterns and implications of gene gain and loss in the evolution of Prochlorococcus.</title>
        <authorList>
            <person name="Kettler G.C."/>
            <person name="Martiny A.C."/>
            <person name="Huang K."/>
            <person name="Zucker J."/>
            <person name="Coleman M.L."/>
            <person name="Rodrigue S."/>
            <person name="Chen F."/>
            <person name="Lapidus A."/>
            <person name="Ferriera S."/>
            <person name="Johnson J."/>
            <person name="Steglich C."/>
            <person name="Church G.M."/>
            <person name="Richardson P."/>
            <person name="Chisholm S.W."/>
        </authorList>
    </citation>
    <scope>NUCLEOTIDE SEQUENCE [LARGE SCALE GENOMIC DNA]</scope>
    <source>
        <strain evidence="3 4">AS9601</strain>
    </source>
</reference>
<dbReference type="AlphaFoldDB" id="A2BS73"/>
<name>A2BS73_PROMS</name>
<evidence type="ECO:0000313" key="3">
    <source>
        <dbReference type="EMBL" id="ABM70634.1"/>
    </source>
</evidence>
<evidence type="ECO:0000259" key="2">
    <source>
        <dbReference type="Pfam" id="PF24793"/>
    </source>
</evidence>
<evidence type="ECO:0000313" key="4">
    <source>
        <dbReference type="Proteomes" id="UP000002590"/>
    </source>
</evidence>
<dbReference type="Proteomes" id="UP000002590">
    <property type="component" value="Chromosome"/>
</dbReference>
<evidence type="ECO:0000256" key="1">
    <source>
        <dbReference type="SAM" id="Phobius"/>
    </source>
</evidence>
<accession>A2BS73</accession>
<keyword evidence="1" id="KW-0812">Transmembrane</keyword>
<dbReference type="KEGG" id="pmb:A9601_13501"/>
<dbReference type="EMBL" id="CP000551">
    <property type="protein sequence ID" value="ABM70634.1"/>
    <property type="molecule type" value="Genomic_DNA"/>
</dbReference>
<proteinExistence type="predicted"/>